<dbReference type="EMBL" id="JACGWO010000009">
    <property type="protein sequence ID" value="KAK4418108.1"/>
    <property type="molecule type" value="Genomic_DNA"/>
</dbReference>
<dbReference type="AlphaFoldDB" id="A0AAE1XV66"/>
<evidence type="ECO:0000313" key="2">
    <source>
        <dbReference type="Proteomes" id="UP001293254"/>
    </source>
</evidence>
<evidence type="ECO:0000313" key="1">
    <source>
        <dbReference type="EMBL" id="KAK4418108.1"/>
    </source>
</evidence>
<protein>
    <submittedName>
        <fullName evidence="1">Uncharacterized protein</fullName>
    </submittedName>
</protein>
<name>A0AAE1XV66_9LAMI</name>
<reference evidence="1" key="1">
    <citation type="submission" date="2020-06" db="EMBL/GenBank/DDBJ databases">
        <authorList>
            <person name="Li T."/>
            <person name="Hu X."/>
            <person name="Zhang T."/>
            <person name="Song X."/>
            <person name="Zhang H."/>
            <person name="Dai N."/>
            <person name="Sheng W."/>
            <person name="Hou X."/>
            <person name="Wei L."/>
        </authorList>
    </citation>
    <scope>NUCLEOTIDE SEQUENCE</scope>
    <source>
        <strain evidence="1">3651</strain>
        <tissue evidence="1">Leaf</tissue>
    </source>
</reference>
<accession>A0AAE1XV66</accession>
<comment type="caution">
    <text evidence="1">The sequence shown here is derived from an EMBL/GenBank/DDBJ whole genome shotgun (WGS) entry which is preliminary data.</text>
</comment>
<organism evidence="1 2">
    <name type="scientific">Sesamum alatum</name>
    <dbReference type="NCBI Taxonomy" id="300844"/>
    <lineage>
        <taxon>Eukaryota</taxon>
        <taxon>Viridiplantae</taxon>
        <taxon>Streptophyta</taxon>
        <taxon>Embryophyta</taxon>
        <taxon>Tracheophyta</taxon>
        <taxon>Spermatophyta</taxon>
        <taxon>Magnoliopsida</taxon>
        <taxon>eudicotyledons</taxon>
        <taxon>Gunneridae</taxon>
        <taxon>Pentapetalae</taxon>
        <taxon>asterids</taxon>
        <taxon>lamiids</taxon>
        <taxon>Lamiales</taxon>
        <taxon>Pedaliaceae</taxon>
        <taxon>Sesamum</taxon>
    </lineage>
</organism>
<keyword evidence="2" id="KW-1185">Reference proteome</keyword>
<reference evidence="1" key="2">
    <citation type="journal article" date="2024" name="Plant">
        <title>Genomic evolution and insights into agronomic trait innovations of Sesamum species.</title>
        <authorList>
            <person name="Miao H."/>
            <person name="Wang L."/>
            <person name="Qu L."/>
            <person name="Liu H."/>
            <person name="Sun Y."/>
            <person name="Le M."/>
            <person name="Wang Q."/>
            <person name="Wei S."/>
            <person name="Zheng Y."/>
            <person name="Lin W."/>
            <person name="Duan Y."/>
            <person name="Cao H."/>
            <person name="Xiong S."/>
            <person name="Wang X."/>
            <person name="Wei L."/>
            <person name="Li C."/>
            <person name="Ma Q."/>
            <person name="Ju M."/>
            <person name="Zhao R."/>
            <person name="Li G."/>
            <person name="Mu C."/>
            <person name="Tian Q."/>
            <person name="Mei H."/>
            <person name="Zhang T."/>
            <person name="Gao T."/>
            <person name="Zhang H."/>
        </authorList>
    </citation>
    <scope>NUCLEOTIDE SEQUENCE</scope>
    <source>
        <strain evidence="1">3651</strain>
    </source>
</reference>
<sequence length="120" mass="13323">MLSAPPPSGRRKYFPMCLRPCASPTEMSSVDLPEVVTLVLARPLTRRQSPANCQSAPLDLLQFSLHPPPSPRSTPADHHHSIPSLTANFLSRYPSIFVNIPASNVLPLRVPIFDYFSLYN</sequence>
<dbReference type="Proteomes" id="UP001293254">
    <property type="component" value="Unassembled WGS sequence"/>
</dbReference>
<proteinExistence type="predicted"/>
<gene>
    <name evidence="1" type="ORF">Salat_2223500</name>
</gene>